<feature type="domain" description="TF-B3" evidence="7">
    <location>
        <begin position="339"/>
        <end position="435"/>
    </location>
</feature>
<evidence type="ECO:0000259" key="7">
    <source>
        <dbReference type="PROSITE" id="PS50863"/>
    </source>
</evidence>
<dbReference type="Gene3D" id="2.40.330.10">
    <property type="entry name" value="DNA-binding pseudobarrel domain"/>
    <property type="match status" value="5"/>
</dbReference>
<dbReference type="GO" id="GO:0003677">
    <property type="term" value="F:DNA binding"/>
    <property type="evidence" value="ECO:0007669"/>
    <property type="project" value="UniProtKB-KW"/>
</dbReference>
<dbReference type="GO" id="GO:0005634">
    <property type="term" value="C:nucleus"/>
    <property type="evidence" value="ECO:0007669"/>
    <property type="project" value="UniProtKB-SubCell"/>
</dbReference>
<dbReference type="InterPro" id="IPR015300">
    <property type="entry name" value="DNA-bd_pseudobarrel_sf"/>
</dbReference>
<dbReference type="AlphaFoldDB" id="A0A6D2IRC2"/>
<dbReference type="Pfam" id="PF02362">
    <property type="entry name" value="B3"/>
    <property type="match status" value="5"/>
</dbReference>
<accession>A0A6D2IRC2</accession>
<name>A0A6D2IRC2_9BRAS</name>
<evidence type="ECO:0000256" key="2">
    <source>
        <dbReference type="ARBA" id="ARBA00023015"/>
    </source>
</evidence>
<dbReference type="OrthoDB" id="1109907at2759"/>
<dbReference type="CDD" id="cd10017">
    <property type="entry name" value="B3_DNA"/>
    <property type="match status" value="5"/>
</dbReference>
<dbReference type="Proteomes" id="UP000467841">
    <property type="component" value="Unassembled WGS sequence"/>
</dbReference>
<evidence type="ECO:0000256" key="4">
    <source>
        <dbReference type="ARBA" id="ARBA00023163"/>
    </source>
</evidence>
<keyword evidence="5" id="KW-0539">Nucleus</keyword>
<keyword evidence="9" id="KW-1185">Reference proteome</keyword>
<feature type="domain" description="TF-B3" evidence="7">
    <location>
        <begin position="79"/>
        <end position="175"/>
    </location>
</feature>
<evidence type="ECO:0000256" key="6">
    <source>
        <dbReference type="SAM" id="MobiDB-lite"/>
    </source>
</evidence>
<organism evidence="8 9">
    <name type="scientific">Microthlaspi erraticum</name>
    <dbReference type="NCBI Taxonomy" id="1685480"/>
    <lineage>
        <taxon>Eukaryota</taxon>
        <taxon>Viridiplantae</taxon>
        <taxon>Streptophyta</taxon>
        <taxon>Embryophyta</taxon>
        <taxon>Tracheophyta</taxon>
        <taxon>Spermatophyta</taxon>
        <taxon>Magnoliopsida</taxon>
        <taxon>eudicotyledons</taxon>
        <taxon>Gunneridae</taxon>
        <taxon>Pentapetalae</taxon>
        <taxon>rosids</taxon>
        <taxon>malvids</taxon>
        <taxon>Brassicales</taxon>
        <taxon>Brassicaceae</taxon>
        <taxon>Coluteocarpeae</taxon>
        <taxon>Microthlaspi</taxon>
    </lineage>
</organism>
<evidence type="ECO:0000256" key="1">
    <source>
        <dbReference type="ARBA" id="ARBA00004123"/>
    </source>
</evidence>
<sequence length="839" mass="94171">MVLGLSDLGPRCSENRDLPTQRSNNDQDKTGHISMKKHQHPRTEEDGGDDQDNTEFPSKKAKKSSPETEAGSFSSHRSCFVALVKASNLQNDALDLPKDVITSDGLKRKCSKIVIIDGGERSWALDLSFNKSSATFYISRGWRKICEENGKKAGGFFMFKLVGNGETPVLSFCSTESTNDGTRGDSNKKNNKEYCIELEKEKNRLSQNRYVTLTLTDGTFTYGRLHLPSPFMRENGLDKPGVITLLGKDGAKWLVNRLQEQGTGRMSLGKGWKEFAIANGLKAGGSFTLESIWQDTTPMLSLFHTDSSSDRREQGEYCSKASEKEPVVRNKCLPNENRFVTSTLTHDSLRYSRLRLPLLFTRENGLDEPWMITLLGKYGAEWGANLRWHSKVGPMQLTKGWNFFAEANGLKLGESFTLELIWKDATPMLKLSEESPSDRKQQGQLYSETSKKRSISTEPSSETMATKAKNNIEESRDPSSAIHNRFVTLTRTHEDVKLCLPLPFMRENGLDKPGMIILLGKDGTKWLVRRKRDCTGRMTLGKGWRKFAIANGLKIGVSFTLELIWQETTPMLSLFHTDSSSDKRQQGEHCSKASEKESVSAEPSNGNKTRKAKSNRDERSSKELVRNKCLPSSRASLSPKENRFVTVTLAHDSFRKSRLCLPMPFMRENGLDKPRLITLLGKDGTKWVANLRRESTGGRMSLGKGWKTFAKANGLKLGESITLELIWKDAAPMLSLFHTDSSSNRREQGEYCSKASEREPVYTEPNSGNKTIKAKSNREERSSKELVRNKFPPCRRASLSPNESRFATLTLTHDSLTTGRLVSFIHSSVSALVLKVFSF</sequence>
<evidence type="ECO:0000256" key="5">
    <source>
        <dbReference type="ARBA" id="ARBA00023242"/>
    </source>
</evidence>
<dbReference type="PANTHER" id="PTHR31674">
    <property type="entry name" value="B3 DOMAIN-CONTAINING PROTEIN REM-LIKE 3-RELATED"/>
    <property type="match status" value="1"/>
</dbReference>
<reference evidence="8" key="1">
    <citation type="submission" date="2020-01" db="EMBL/GenBank/DDBJ databases">
        <authorList>
            <person name="Mishra B."/>
        </authorList>
    </citation>
    <scope>NUCLEOTIDE SEQUENCE [LARGE SCALE GENOMIC DNA]</scope>
</reference>
<feature type="region of interest" description="Disordered" evidence="6">
    <location>
        <begin position="1"/>
        <end position="72"/>
    </location>
</feature>
<feature type="region of interest" description="Disordered" evidence="6">
    <location>
        <begin position="432"/>
        <end position="477"/>
    </location>
</feature>
<dbReference type="SMART" id="SM01019">
    <property type="entry name" value="B3"/>
    <property type="match status" value="5"/>
</dbReference>
<keyword evidence="2" id="KW-0805">Transcription regulation</keyword>
<evidence type="ECO:0000313" key="9">
    <source>
        <dbReference type="Proteomes" id="UP000467841"/>
    </source>
</evidence>
<comment type="subcellular location">
    <subcellularLocation>
        <location evidence="1">Nucleus</location>
    </subcellularLocation>
</comment>
<feature type="domain" description="TF-B3" evidence="7">
    <location>
        <begin position="210"/>
        <end position="306"/>
    </location>
</feature>
<dbReference type="EMBL" id="CACVBM020001129">
    <property type="protein sequence ID" value="CAA7033012.1"/>
    <property type="molecule type" value="Genomic_DNA"/>
</dbReference>
<feature type="region of interest" description="Disordered" evidence="6">
    <location>
        <begin position="577"/>
        <end position="636"/>
    </location>
</feature>
<proteinExistence type="predicted"/>
<gene>
    <name evidence="8" type="ORF">MERR_LOCUS20247</name>
</gene>
<dbReference type="InterPro" id="IPR039218">
    <property type="entry name" value="REM_fam"/>
</dbReference>
<dbReference type="PANTHER" id="PTHR31674:SF93">
    <property type="entry name" value="B3 DOMAIN-CONTAINING PROTEIN REM13"/>
    <property type="match status" value="1"/>
</dbReference>
<feature type="domain" description="TF-B3" evidence="7">
    <location>
        <begin position="644"/>
        <end position="740"/>
    </location>
</feature>
<evidence type="ECO:0000256" key="3">
    <source>
        <dbReference type="ARBA" id="ARBA00023125"/>
    </source>
</evidence>
<feature type="domain" description="TF-B3" evidence="7">
    <location>
        <begin position="483"/>
        <end position="578"/>
    </location>
</feature>
<keyword evidence="4" id="KW-0804">Transcription</keyword>
<evidence type="ECO:0000313" key="8">
    <source>
        <dbReference type="EMBL" id="CAA7033012.1"/>
    </source>
</evidence>
<dbReference type="InterPro" id="IPR003340">
    <property type="entry name" value="B3_DNA-bd"/>
</dbReference>
<protein>
    <recommendedName>
        <fullName evidence="7">TF-B3 domain-containing protein</fullName>
    </recommendedName>
</protein>
<feature type="compositionally biased region" description="Basic and acidic residues" evidence="6">
    <location>
        <begin position="614"/>
        <end position="626"/>
    </location>
</feature>
<keyword evidence="3" id="KW-0238">DNA-binding</keyword>
<dbReference type="SUPFAM" id="SSF101936">
    <property type="entry name" value="DNA-binding pseudobarrel domain"/>
    <property type="match status" value="5"/>
</dbReference>
<feature type="compositionally biased region" description="Basic and acidic residues" evidence="6">
    <location>
        <begin position="579"/>
        <end position="599"/>
    </location>
</feature>
<feature type="compositionally biased region" description="Basic and acidic residues" evidence="6">
    <location>
        <begin position="13"/>
        <end position="31"/>
    </location>
</feature>
<feature type="compositionally biased region" description="Basic and acidic residues" evidence="6">
    <location>
        <begin position="432"/>
        <end position="441"/>
    </location>
</feature>
<comment type="caution">
    <text evidence="8">The sequence shown here is derived from an EMBL/GenBank/DDBJ whole genome shotgun (WGS) entry which is preliminary data.</text>
</comment>
<dbReference type="PROSITE" id="PS50863">
    <property type="entry name" value="B3"/>
    <property type="match status" value="5"/>
</dbReference>
<feature type="region of interest" description="Disordered" evidence="6">
    <location>
        <begin position="760"/>
        <end position="783"/>
    </location>
</feature>